<dbReference type="HOGENOM" id="CLU_030571_2_2_0"/>
<dbReference type="SMART" id="SM00849">
    <property type="entry name" value="Lactamase_B"/>
    <property type="match status" value="1"/>
</dbReference>
<feature type="domain" description="Metallo-beta-lactamase" evidence="1">
    <location>
        <begin position="52"/>
        <end position="244"/>
    </location>
</feature>
<dbReference type="PANTHER" id="PTHR42951:SF17">
    <property type="entry name" value="METALLO-BETA-LACTAMASE DOMAIN-CONTAINING PROTEIN"/>
    <property type="match status" value="1"/>
</dbReference>
<evidence type="ECO:0000259" key="1">
    <source>
        <dbReference type="SMART" id="SM00849"/>
    </source>
</evidence>
<reference evidence="2 3" key="1">
    <citation type="journal article" date="2011" name="J. Bacteriol.">
        <title>Genome sequence of the verrucomicrobium Opitutus terrae PB90-1, an abundant inhabitant of rice paddy soil ecosystems.</title>
        <authorList>
            <person name="van Passel M.W."/>
            <person name="Kant R."/>
            <person name="Palva A."/>
            <person name="Copeland A."/>
            <person name="Lucas S."/>
            <person name="Lapidus A."/>
            <person name="Glavina del Rio T."/>
            <person name="Pitluck S."/>
            <person name="Goltsman E."/>
            <person name="Clum A."/>
            <person name="Sun H."/>
            <person name="Schmutz J."/>
            <person name="Larimer F.W."/>
            <person name="Land M.L."/>
            <person name="Hauser L."/>
            <person name="Kyrpides N."/>
            <person name="Mikhailova N."/>
            <person name="Richardson P.P."/>
            <person name="Janssen P.H."/>
            <person name="de Vos W.M."/>
            <person name="Smidt H."/>
        </authorList>
    </citation>
    <scope>NUCLEOTIDE SEQUENCE [LARGE SCALE GENOMIC DNA]</scope>
    <source>
        <strain evidence="3">DSM 11246 / JCM 15787 / PB90-1</strain>
    </source>
</reference>
<dbReference type="InterPro" id="IPR001279">
    <property type="entry name" value="Metallo-B-lactamas"/>
</dbReference>
<proteinExistence type="predicted"/>
<dbReference type="AlphaFoldDB" id="B1ZTG4"/>
<dbReference type="InterPro" id="IPR036866">
    <property type="entry name" value="RibonucZ/Hydroxyglut_hydro"/>
</dbReference>
<dbReference type="KEGG" id="ote:Oter_0619"/>
<protein>
    <submittedName>
        <fullName evidence="2">Beta-lactamase domain protein</fullName>
    </submittedName>
</protein>
<dbReference type="InterPro" id="IPR050855">
    <property type="entry name" value="NDM-1-like"/>
</dbReference>
<dbReference type="SUPFAM" id="SSF56281">
    <property type="entry name" value="Metallo-hydrolase/oxidoreductase"/>
    <property type="match status" value="1"/>
</dbReference>
<sequence>MRPLPRRTGVAPGLAESPDTDLRLGSGCVCLEAMSRQRDWPEDLWPIRGVMSVAQLLVDSDGAVLLDTGFPVDLGQVRRVMRRADVGPRDVRAIILTHGHIDHAGNAAALKAWTGAPVYAHPAEQPHLDGVFPYRGAARVCGRLEAIGRAITHYRPVKIDVPIANGDELPLWGGLWVVHLPGHTVGHCGFYSPRHDLLFTGDLWVRFMMRTQVSPKIFSDAPELRLASLRKARAIGARWIVPGHYDVSNATRLRRRFEELCEEIERRRRVSTV</sequence>
<dbReference type="STRING" id="452637.Oter_0619"/>
<dbReference type="Pfam" id="PF00753">
    <property type="entry name" value="Lactamase_B"/>
    <property type="match status" value="1"/>
</dbReference>
<gene>
    <name evidence="2" type="ordered locus">Oter_0619</name>
</gene>
<name>B1ZTG4_OPITP</name>
<dbReference type="Gene3D" id="3.60.15.10">
    <property type="entry name" value="Ribonuclease Z/Hydroxyacylglutathione hydrolase-like"/>
    <property type="match status" value="1"/>
</dbReference>
<dbReference type="CDD" id="cd07721">
    <property type="entry name" value="yflN-like_MBL-fold"/>
    <property type="match status" value="1"/>
</dbReference>
<evidence type="ECO:0000313" key="2">
    <source>
        <dbReference type="EMBL" id="ACB73909.1"/>
    </source>
</evidence>
<organism evidence="2 3">
    <name type="scientific">Opitutus terrae (strain DSM 11246 / JCM 15787 / PB90-1)</name>
    <dbReference type="NCBI Taxonomy" id="452637"/>
    <lineage>
        <taxon>Bacteria</taxon>
        <taxon>Pseudomonadati</taxon>
        <taxon>Verrucomicrobiota</taxon>
        <taxon>Opitutia</taxon>
        <taxon>Opitutales</taxon>
        <taxon>Opitutaceae</taxon>
        <taxon>Opitutus</taxon>
    </lineage>
</organism>
<dbReference type="PANTHER" id="PTHR42951">
    <property type="entry name" value="METALLO-BETA-LACTAMASE DOMAIN-CONTAINING"/>
    <property type="match status" value="1"/>
</dbReference>
<dbReference type="Proteomes" id="UP000007013">
    <property type="component" value="Chromosome"/>
</dbReference>
<evidence type="ECO:0000313" key="3">
    <source>
        <dbReference type="Proteomes" id="UP000007013"/>
    </source>
</evidence>
<accession>B1ZTG4</accession>
<dbReference type="EMBL" id="CP001032">
    <property type="protein sequence ID" value="ACB73909.1"/>
    <property type="molecule type" value="Genomic_DNA"/>
</dbReference>
<keyword evidence="3" id="KW-1185">Reference proteome</keyword>
<dbReference type="eggNOG" id="COG0491">
    <property type="taxonomic scope" value="Bacteria"/>
</dbReference>